<dbReference type="Proteomes" id="UP000587527">
    <property type="component" value="Unassembled WGS sequence"/>
</dbReference>
<dbReference type="SUPFAM" id="SSF49265">
    <property type="entry name" value="Fibronectin type III"/>
    <property type="match status" value="1"/>
</dbReference>
<evidence type="ECO:0000256" key="5">
    <source>
        <dbReference type="ARBA" id="ARBA00023295"/>
    </source>
</evidence>
<feature type="signal peptide" evidence="9">
    <location>
        <begin position="1"/>
        <end position="28"/>
    </location>
</feature>
<comment type="caution">
    <text evidence="12">The sequence shown here is derived from an EMBL/GenBank/DDBJ whole genome shotgun (WGS) entry which is preliminary data.</text>
</comment>
<sequence>MKQRIAIAATAVVTLIMSMLLFAEPAHAAVGIRVTNGKLVEANGTPLKLRGINHAHTWYPSQTNSFADIKAAGANAVRVVLSGGRWTANTAADVSNVISLCKANKLICVLENHDTTGFGEQSGSVSLDTAVNYWISIQSALTGQENYVILNIGNEPFGNNAVTPNWTSATSSAIQRLRTAGFQHTIMVDAPNWGQDWGFTMRDTAPSVLAADTTGNTIFSIHMYGVFDTAAEVTAYISSFTSRNLALCVCEFGDMHSDGNPDEDTILSATQAAGIGNMAWSWSGNGGGVEYLDLVTSFNPAQRSSWGNRYITGANGLSTTSTQATIYGGTTPDTTPPSTPSGLAASGTTSTSTTLGWTASTDNVGVTGYDILRAPGTSGGSFAVVGSSTTTSFTNTGLTAATAYRYQVRAKDAAGNVSAVSSTVTVTTSSGGGDTTAPSAPTGLTTSGTTSTSTTLGWTASTDNVGVTGYDILRAPGASGGSFAVVGSSTTTSFTNTGLTASTTYRYQVRAKDAAGNLSAVSSTLSVMTSSGGGGGGCTATGTAQSTWSNGYVLQPVTVTNTGTATITSWTVTVTLPAGHALTGSWNATFTTSGQVVTAKSISWNGTLAPGASTSFGLQASRPNGDTSLPTGYTCTTP</sequence>
<comment type="catalytic activity">
    <reaction evidence="1 7">
        <text>Endohydrolysis of (1-&gt;4)-beta-D-glucosidic linkages in cellulose, lichenin and cereal beta-D-glucans.</text>
        <dbReference type="EC" id="3.2.1.4"/>
    </reaction>
</comment>
<evidence type="ECO:0000256" key="4">
    <source>
        <dbReference type="ARBA" id="ARBA00023277"/>
    </source>
</evidence>
<dbReference type="GO" id="GO:0030247">
    <property type="term" value="F:polysaccharide binding"/>
    <property type="evidence" value="ECO:0007669"/>
    <property type="project" value="UniProtKB-UniRule"/>
</dbReference>
<evidence type="ECO:0000256" key="1">
    <source>
        <dbReference type="ARBA" id="ARBA00000966"/>
    </source>
</evidence>
<feature type="chain" id="PRO_5032378433" description="Endoglucanase" evidence="9">
    <location>
        <begin position="29"/>
        <end position="638"/>
    </location>
</feature>
<feature type="compositionally biased region" description="Low complexity" evidence="8">
    <location>
        <begin position="340"/>
        <end position="354"/>
    </location>
</feature>
<dbReference type="Gene3D" id="2.60.40.290">
    <property type="match status" value="1"/>
</dbReference>
<evidence type="ECO:0000256" key="6">
    <source>
        <dbReference type="ARBA" id="ARBA00023326"/>
    </source>
</evidence>
<evidence type="ECO:0000313" key="12">
    <source>
        <dbReference type="EMBL" id="MBB5873068.1"/>
    </source>
</evidence>
<dbReference type="InterPro" id="IPR013783">
    <property type="entry name" value="Ig-like_fold"/>
</dbReference>
<dbReference type="GO" id="GO:0008810">
    <property type="term" value="F:cellulase activity"/>
    <property type="evidence" value="ECO:0007669"/>
    <property type="project" value="UniProtKB-EC"/>
</dbReference>
<accession>A0A841BZZ8</accession>
<keyword evidence="4 7" id="KW-0119">Carbohydrate metabolism</keyword>
<feature type="region of interest" description="Disordered" evidence="8">
    <location>
        <begin position="322"/>
        <end position="354"/>
    </location>
</feature>
<proteinExistence type="inferred from homology"/>
<keyword evidence="9" id="KW-0732">Signal</keyword>
<evidence type="ECO:0000256" key="2">
    <source>
        <dbReference type="ARBA" id="ARBA00022801"/>
    </source>
</evidence>
<evidence type="ECO:0000256" key="3">
    <source>
        <dbReference type="ARBA" id="ARBA00023001"/>
    </source>
</evidence>
<dbReference type="PANTHER" id="PTHR34142:SF1">
    <property type="entry name" value="GLYCOSIDE HYDROLASE FAMILY 5 DOMAIN-CONTAINING PROTEIN"/>
    <property type="match status" value="1"/>
</dbReference>
<dbReference type="SUPFAM" id="SSF49384">
    <property type="entry name" value="Carbohydrate-binding domain"/>
    <property type="match status" value="1"/>
</dbReference>
<dbReference type="InterPro" id="IPR012291">
    <property type="entry name" value="CBM2_carb-bd_dom_sf"/>
</dbReference>
<dbReference type="EMBL" id="JACHMN010000003">
    <property type="protein sequence ID" value="MBB5873068.1"/>
    <property type="molecule type" value="Genomic_DNA"/>
</dbReference>
<dbReference type="PROSITE" id="PS50853">
    <property type="entry name" value="FN3"/>
    <property type="match status" value="2"/>
</dbReference>
<dbReference type="AlphaFoldDB" id="A0A841BZZ8"/>
<feature type="domain" description="Fibronectin type-III" evidence="10">
    <location>
        <begin position="336"/>
        <end position="431"/>
    </location>
</feature>
<dbReference type="SMART" id="SM00060">
    <property type="entry name" value="FN3"/>
    <property type="match status" value="2"/>
</dbReference>
<reference evidence="12 13" key="1">
    <citation type="submission" date="2020-08" db="EMBL/GenBank/DDBJ databases">
        <title>Sequencing the genomes of 1000 actinobacteria strains.</title>
        <authorList>
            <person name="Klenk H.-P."/>
        </authorList>
    </citation>
    <scope>NUCLEOTIDE SEQUENCE [LARGE SCALE GENOMIC DNA]</scope>
    <source>
        <strain evidence="12 13">DSM 45362</strain>
    </source>
</reference>
<feature type="domain" description="CBM2" evidence="11">
    <location>
        <begin position="531"/>
        <end position="638"/>
    </location>
</feature>
<dbReference type="GO" id="GO:0030245">
    <property type="term" value="P:cellulose catabolic process"/>
    <property type="evidence" value="ECO:0007669"/>
    <property type="project" value="UniProtKB-KW"/>
</dbReference>
<dbReference type="EC" id="3.2.1.4" evidence="7"/>
<comment type="similarity">
    <text evidence="7">Belongs to the glycosyl hydrolase 5 (cellulase A) family.</text>
</comment>
<organism evidence="12 13">
    <name type="scientific">Allocatelliglobosispora scoriae</name>
    <dbReference type="NCBI Taxonomy" id="643052"/>
    <lineage>
        <taxon>Bacteria</taxon>
        <taxon>Bacillati</taxon>
        <taxon>Actinomycetota</taxon>
        <taxon>Actinomycetes</taxon>
        <taxon>Micromonosporales</taxon>
        <taxon>Micromonosporaceae</taxon>
        <taxon>Allocatelliglobosispora</taxon>
    </lineage>
</organism>
<dbReference type="Pfam" id="PF00041">
    <property type="entry name" value="fn3"/>
    <property type="match status" value="2"/>
</dbReference>
<dbReference type="PANTHER" id="PTHR34142">
    <property type="entry name" value="ENDO-BETA-1,4-GLUCANASE A"/>
    <property type="match status" value="1"/>
</dbReference>
<dbReference type="Pfam" id="PF00553">
    <property type="entry name" value="CBM_2"/>
    <property type="match status" value="1"/>
</dbReference>
<dbReference type="PROSITE" id="PS00561">
    <property type="entry name" value="CBM2_A"/>
    <property type="match status" value="1"/>
</dbReference>
<dbReference type="PROSITE" id="PS51173">
    <property type="entry name" value="CBM2"/>
    <property type="match status" value="1"/>
</dbReference>
<protein>
    <recommendedName>
        <fullName evidence="7">Endoglucanase</fullName>
        <ecNumber evidence="7">3.2.1.4</ecNumber>
    </recommendedName>
</protein>
<keyword evidence="13" id="KW-1185">Reference proteome</keyword>
<keyword evidence="6 7" id="KW-0624">Polysaccharide degradation</keyword>
<dbReference type="RefSeq" id="WP_184843664.1">
    <property type="nucleotide sequence ID" value="NZ_JACHMN010000003.1"/>
</dbReference>
<feature type="region of interest" description="Disordered" evidence="8">
    <location>
        <begin position="615"/>
        <end position="638"/>
    </location>
</feature>
<evidence type="ECO:0000256" key="8">
    <source>
        <dbReference type="SAM" id="MobiDB-lite"/>
    </source>
</evidence>
<dbReference type="SUPFAM" id="SSF51445">
    <property type="entry name" value="(Trans)glycosidases"/>
    <property type="match status" value="1"/>
</dbReference>
<dbReference type="InterPro" id="IPR001919">
    <property type="entry name" value="CBD2"/>
</dbReference>
<dbReference type="InterPro" id="IPR036116">
    <property type="entry name" value="FN3_sf"/>
</dbReference>
<evidence type="ECO:0000313" key="13">
    <source>
        <dbReference type="Proteomes" id="UP000587527"/>
    </source>
</evidence>
<dbReference type="InterPro" id="IPR001547">
    <property type="entry name" value="Glyco_hydro_5"/>
</dbReference>
<dbReference type="InterPro" id="IPR003961">
    <property type="entry name" value="FN3_dom"/>
</dbReference>
<dbReference type="SMART" id="SM00637">
    <property type="entry name" value="CBD_II"/>
    <property type="match status" value="1"/>
</dbReference>
<dbReference type="Gene3D" id="2.60.40.10">
    <property type="entry name" value="Immunoglobulins"/>
    <property type="match status" value="2"/>
</dbReference>
<gene>
    <name evidence="12" type="ORF">F4553_006502</name>
</gene>
<keyword evidence="5 7" id="KW-0326">Glycosidase</keyword>
<dbReference type="InterPro" id="IPR008965">
    <property type="entry name" value="CBM2/CBM3_carb-bd_dom_sf"/>
</dbReference>
<evidence type="ECO:0000259" key="11">
    <source>
        <dbReference type="PROSITE" id="PS51173"/>
    </source>
</evidence>
<keyword evidence="3 7" id="KW-0136">Cellulose degradation</keyword>
<feature type="domain" description="Fibronectin type-III" evidence="10">
    <location>
        <begin position="440"/>
        <end position="532"/>
    </location>
</feature>
<name>A0A841BZZ8_9ACTN</name>
<keyword evidence="2 7" id="KW-0378">Hydrolase</keyword>
<evidence type="ECO:0000256" key="9">
    <source>
        <dbReference type="SAM" id="SignalP"/>
    </source>
</evidence>
<dbReference type="Pfam" id="PF00150">
    <property type="entry name" value="Cellulase"/>
    <property type="match status" value="1"/>
</dbReference>
<dbReference type="Gene3D" id="3.20.20.80">
    <property type="entry name" value="Glycosidases"/>
    <property type="match status" value="1"/>
</dbReference>
<dbReference type="InterPro" id="IPR017853">
    <property type="entry name" value="GH"/>
</dbReference>
<dbReference type="InterPro" id="IPR018366">
    <property type="entry name" value="CBM2_CS"/>
</dbReference>
<evidence type="ECO:0000256" key="7">
    <source>
        <dbReference type="RuleBase" id="RU361153"/>
    </source>
</evidence>
<evidence type="ECO:0000259" key="10">
    <source>
        <dbReference type="PROSITE" id="PS50853"/>
    </source>
</evidence>
<feature type="region of interest" description="Disordered" evidence="8">
    <location>
        <begin position="427"/>
        <end position="455"/>
    </location>
</feature>